<dbReference type="PROSITE" id="PS01295">
    <property type="entry name" value="ISPD"/>
    <property type="match status" value="1"/>
</dbReference>
<comment type="caution">
    <text evidence="15">The sequence shown here is derived from an EMBL/GenBank/DDBJ whole genome shotgun (WGS) entry which is preliminary data.</text>
</comment>
<feature type="site" description="Transition state stabilizer" evidence="13">
    <location>
        <position position="279"/>
    </location>
</feature>
<comment type="cofactor">
    <cofactor evidence="3 13">
        <name>a divalent metal cation</name>
        <dbReference type="ChEBI" id="CHEBI:60240"/>
    </cofactor>
</comment>
<feature type="binding site" evidence="13">
    <location>
        <position position="287"/>
    </location>
    <ligand>
        <name>a divalent metal cation</name>
        <dbReference type="ChEBI" id="CHEBI:60240"/>
    </ligand>
</feature>
<evidence type="ECO:0000256" key="12">
    <source>
        <dbReference type="ARBA" id="ARBA00023268"/>
    </source>
</evidence>
<evidence type="ECO:0000313" key="16">
    <source>
        <dbReference type="Proteomes" id="UP001256673"/>
    </source>
</evidence>
<dbReference type="InterPro" id="IPR001228">
    <property type="entry name" value="IspD"/>
</dbReference>
<dbReference type="EC" id="2.7.7.60" evidence="13"/>
<keyword evidence="9 13" id="KW-0479">Metal-binding</keyword>
<protein>
    <recommendedName>
        <fullName evidence="13">Bifunctional enzyme IspD/IspF</fullName>
    </recommendedName>
    <domain>
        <recommendedName>
            <fullName evidence="13">2-C-methyl-D-erythritol 4-phosphate cytidylyltransferase</fullName>
            <ecNumber evidence="13">2.7.7.60</ecNumber>
        </recommendedName>
        <alternativeName>
            <fullName evidence="13">4-diphosphocytidyl-2C-methyl-D-erythritol synthase</fullName>
        </alternativeName>
        <alternativeName>
            <fullName evidence="13">MEP cytidylyltransferase</fullName>
            <shortName evidence="13">MCT</shortName>
        </alternativeName>
    </domain>
    <domain>
        <recommendedName>
            <fullName evidence="13">2-C-methyl-D-erythritol 2,4-cyclodiphosphate synthase</fullName>
            <shortName evidence="13">MECDP-synthase</shortName>
            <shortName evidence="13">MECPP-synthase</shortName>
            <shortName evidence="13">MECPS</shortName>
            <ecNumber evidence="13">4.6.1.12</ecNumber>
        </recommendedName>
    </domain>
</protein>
<dbReference type="InterPro" id="IPR050088">
    <property type="entry name" value="IspD/TarI_cytidylyltransf_bact"/>
</dbReference>
<evidence type="ECO:0000256" key="10">
    <source>
        <dbReference type="ARBA" id="ARBA00023229"/>
    </source>
</evidence>
<dbReference type="Gene3D" id="3.30.1330.50">
    <property type="entry name" value="2-C-methyl-D-erythritol 2,4-cyclodiphosphate synthase"/>
    <property type="match status" value="1"/>
</dbReference>
<comment type="similarity">
    <text evidence="13">In the N-terminal section; belongs to the IspD/TarI cytidylyltransferase family. IspD subfamily.</text>
</comment>
<keyword evidence="10 13" id="KW-0414">Isoprene biosynthesis</keyword>
<comment type="catalytic activity">
    <reaction evidence="2 13">
        <text>2-C-methyl-D-erythritol 4-phosphate + CTP + H(+) = 4-CDP-2-C-methyl-D-erythritol + diphosphate</text>
        <dbReference type="Rhea" id="RHEA:13429"/>
        <dbReference type="ChEBI" id="CHEBI:15378"/>
        <dbReference type="ChEBI" id="CHEBI:33019"/>
        <dbReference type="ChEBI" id="CHEBI:37563"/>
        <dbReference type="ChEBI" id="CHEBI:57823"/>
        <dbReference type="ChEBI" id="CHEBI:58262"/>
        <dbReference type="EC" id="2.7.7.60"/>
    </reaction>
</comment>
<evidence type="ECO:0000256" key="7">
    <source>
        <dbReference type="ARBA" id="ARBA00022679"/>
    </source>
</evidence>
<comment type="catalytic activity">
    <reaction evidence="1 13">
        <text>4-CDP-2-C-methyl-D-erythritol 2-phosphate = 2-C-methyl-D-erythritol 2,4-cyclic diphosphate + CMP</text>
        <dbReference type="Rhea" id="RHEA:23864"/>
        <dbReference type="ChEBI" id="CHEBI:57919"/>
        <dbReference type="ChEBI" id="CHEBI:58483"/>
        <dbReference type="ChEBI" id="CHEBI:60377"/>
        <dbReference type="EC" id="4.6.1.12"/>
    </reaction>
</comment>
<dbReference type="Pfam" id="PF02542">
    <property type="entry name" value="YgbB"/>
    <property type="match status" value="1"/>
</dbReference>
<evidence type="ECO:0000313" key="15">
    <source>
        <dbReference type="EMBL" id="MDU0328208.1"/>
    </source>
</evidence>
<dbReference type="NCBIfam" id="TIGR00453">
    <property type="entry name" value="ispD"/>
    <property type="match status" value="1"/>
</dbReference>
<evidence type="ECO:0000256" key="1">
    <source>
        <dbReference type="ARBA" id="ARBA00000200"/>
    </source>
</evidence>
<comment type="pathway">
    <text evidence="4 13">Isoprenoid biosynthesis; isopentenyl diphosphate biosynthesis via DXP pathway; isopentenyl diphosphate from 1-deoxy-D-xylulose 5-phosphate: step 4/6.</text>
</comment>
<dbReference type="InterPro" id="IPR018294">
    <property type="entry name" value="ISPD_synthase_CS"/>
</dbReference>
<dbReference type="Gene3D" id="3.90.550.10">
    <property type="entry name" value="Spore Coat Polysaccharide Biosynthesis Protein SpsA, Chain A"/>
    <property type="match status" value="1"/>
</dbReference>
<name>A0ABU3S0H5_9MICO</name>
<comment type="similarity">
    <text evidence="6">Belongs to the IspD/TarI cytidylyltransferase family. IspD subfamily.</text>
</comment>
<dbReference type="PANTHER" id="PTHR32125">
    <property type="entry name" value="2-C-METHYL-D-ERYTHRITOL 4-PHOSPHATE CYTIDYLYLTRANSFERASE, CHLOROPLASTIC"/>
    <property type="match status" value="1"/>
</dbReference>
<dbReference type="RefSeq" id="WP_154097473.1">
    <property type="nucleotide sequence ID" value="NZ_JAWDIU010000006.1"/>
</dbReference>
<evidence type="ECO:0000256" key="2">
    <source>
        <dbReference type="ARBA" id="ARBA00001282"/>
    </source>
</evidence>
<feature type="binding site" evidence="13">
    <location>
        <begin position="375"/>
        <end position="378"/>
    </location>
    <ligand>
        <name>4-CDP-2-C-methyl-D-erythritol 2-phosphate</name>
        <dbReference type="ChEBI" id="CHEBI:57919"/>
    </ligand>
</feature>
<feature type="region of interest" description="2-C-methyl-D-erythritol 2,4-cyclodiphosphate synthase" evidence="13">
    <location>
        <begin position="247"/>
        <end position="400"/>
    </location>
</feature>
<evidence type="ECO:0000256" key="3">
    <source>
        <dbReference type="ARBA" id="ARBA00001968"/>
    </source>
</evidence>
<keyword evidence="16" id="KW-1185">Reference proteome</keyword>
<feature type="region of interest" description="2-C-methyl-D-erythritol 4-phosphate cytidylyltransferase" evidence="13">
    <location>
        <begin position="1"/>
        <end position="246"/>
    </location>
</feature>
<accession>A0ABU3S0H5</accession>
<evidence type="ECO:0000256" key="13">
    <source>
        <dbReference type="HAMAP-Rule" id="MF_01520"/>
    </source>
</evidence>
<evidence type="ECO:0000256" key="8">
    <source>
        <dbReference type="ARBA" id="ARBA00022695"/>
    </source>
</evidence>
<gene>
    <name evidence="15" type="primary">ispD</name>
    <name evidence="13" type="synonym">ispDF</name>
    <name evidence="15" type="ORF">RWH43_15730</name>
</gene>
<keyword evidence="7 13" id="KW-0808">Transferase</keyword>
<evidence type="ECO:0000256" key="5">
    <source>
        <dbReference type="ARBA" id="ARBA00004787"/>
    </source>
</evidence>
<comment type="similarity">
    <text evidence="13">In the C-terminal section; belongs to the IspF family.</text>
</comment>
<dbReference type="CDD" id="cd02516">
    <property type="entry name" value="CDP-ME_synthetase"/>
    <property type="match status" value="1"/>
</dbReference>
<dbReference type="CDD" id="cd00554">
    <property type="entry name" value="MECDP_synthase"/>
    <property type="match status" value="1"/>
</dbReference>
<dbReference type="PANTHER" id="PTHR32125:SF4">
    <property type="entry name" value="2-C-METHYL-D-ERYTHRITOL 4-PHOSPHATE CYTIDYLYLTRANSFERASE, CHLOROPLASTIC"/>
    <property type="match status" value="1"/>
</dbReference>
<keyword evidence="11 13" id="KW-0456">Lyase</keyword>
<evidence type="ECO:0000259" key="14">
    <source>
        <dbReference type="Pfam" id="PF02542"/>
    </source>
</evidence>
<dbReference type="NCBIfam" id="TIGR00151">
    <property type="entry name" value="ispF"/>
    <property type="match status" value="1"/>
</dbReference>
<feature type="binding site" evidence="13">
    <location>
        <position position="253"/>
    </location>
    <ligand>
        <name>a divalent metal cation</name>
        <dbReference type="ChEBI" id="CHEBI:60240"/>
    </ligand>
</feature>
<feature type="binding site" evidence="13">
    <location>
        <begin position="253"/>
        <end position="255"/>
    </location>
    <ligand>
        <name>4-CDP-2-C-methyl-D-erythritol 2-phosphate</name>
        <dbReference type="ChEBI" id="CHEBI:57919"/>
    </ligand>
</feature>
<dbReference type="Pfam" id="PF01128">
    <property type="entry name" value="IspD"/>
    <property type="match status" value="1"/>
</dbReference>
<evidence type="ECO:0000256" key="9">
    <source>
        <dbReference type="ARBA" id="ARBA00022723"/>
    </source>
</evidence>
<keyword evidence="8 13" id="KW-0548">Nucleotidyltransferase</keyword>
<dbReference type="HAMAP" id="MF_00107">
    <property type="entry name" value="IspF"/>
    <property type="match status" value="1"/>
</dbReference>
<reference evidence="15 16" key="1">
    <citation type="submission" date="2023-09" db="EMBL/GenBank/DDBJ databases">
        <title>Microbacterium fusihabitans sp. nov., Microbacterium phycihabitans sp. nov., and Microbacterium cervinum sp. nov., isolated from dried seaweeds of beach.</title>
        <authorList>
            <person name="Lee S.D."/>
        </authorList>
    </citation>
    <scope>NUCLEOTIDE SEQUENCE [LARGE SCALE GENOMIC DNA]</scope>
    <source>
        <strain evidence="15 16">KSW2-21</strain>
    </source>
</reference>
<feature type="site" description="Transition state stabilizer" evidence="13">
    <location>
        <position position="21"/>
    </location>
</feature>
<feature type="site" description="Transition state stabilizer" evidence="13">
    <location>
        <position position="376"/>
    </location>
</feature>
<comment type="function">
    <text evidence="13">Bifunctional enzyme that catalyzes the formation of 4-diphosphocytidyl-2-C-methyl-D-erythritol from CTP and 2-C-methyl-D-erythritol 4-phosphate (MEP) (IspD), and catalyzes the conversion of 4-diphosphocytidyl-2-C-methyl-D-erythritol 2-phosphate (CDP-ME2P) to 2-C-methyl-D-erythritol 2,4-cyclodiphosphate (ME-CPP) with a corresponding release of cytidine 5-monophosphate (CMP) (IspF).</text>
</comment>
<evidence type="ECO:0000256" key="4">
    <source>
        <dbReference type="ARBA" id="ARBA00004709"/>
    </source>
</evidence>
<evidence type="ECO:0000256" key="6">
    <source>
        <dbReference type="ARBA" id="ARBA00009789"/>
    </source>
</evidence>
<evidence type="ECO:0000256" key="11">
    <source>
        <dbReference type="ARBA" id="ARBA00023239"/>
    </source>
</evidence>
<dbReference type="InterPro" id="IPR029044">
    <property type="entry name" value="Nucleotide-diphossugar_trans"/>
</dbReference>
<organism evidence="15 16">
    <name type="scientific">Microbacterium algihabitans</name>
    <dbReference type="NCBI Taxonomy" id="3075992"/>
    <lineage>
        <taxon>Bacteria</taxon>
        <taxon>Bacillati</taxon>
        <taxon>Actinomycetota</taxon>
        <taxon>Actinomycetes</taxon>
        <taxon>Micrococcales</taxon>
        <taxon>Microbacteriaceae</taxon>
        <taxon>Microbacterium</taxon>
    </lineage>
</organism>
<dbReference type="InterPro" id="IPR026596">
    <property type="entry name" value="IspD/F"/>
</dbReference>
<dbReference type="PROSITE" id="PS01350">
    <property type="entry name" value="ISPF"/>
    <property type="match status" value="1"/>
</dbReference>
<dbReference type="HAMAP" id="MF_00108">
    <property type="entry name" value="IspD"/>
    <property type="match status" value="1"/>
</dbReference>
<dbReference type="SUPFAM" id="SSF69765">
    <property type="entry name" value="IpsF-like"/>
    <property type="match status" value="1"/>
</dbReference>
<keyword evidence="12 13" id="KW-0511">Multifunctional enzyme</keyword>
<proteinExistence type="inferred from homology"/>
<dbReference type="InterPro" id="IPR034683">
    <property type="entry name" value="IspD/TarI"/>
</dbReference>
<sequence>MTLTPVPHLAVIVVAAGSGTRLRGGAPKAFVGLDARSILHHALRGVFCAPAAQVVVVVPEGYEGDATTDALDAAGDRGELVTVVTGGATRQQSVAAGLTALWGDVDTVLVHDAARALTPAAVFERVVAALDDGAVAVIPVLPVVDTIKRVDGAGRVVAAVDRSELAAAQTPQGFRRSVLEAAVASADADHTDDAALVAAAGHPVVTVEGDARAFKVTTAPDLERARSLVTAAPEVEAAPTPATGIPRVGLGTDVHGFGGDGTLWLAGLEWPGEQALSGHSDGDAVAHAIVDALLAAAGLGDIGTHFGTDRPEFAGAHATAFLTHTVGLLAAAGWRVGNVAVQVQANRPRFAARRVEAEQALSRALGGAPVSVSATTTDGLGFTGRTEGVAAFATALVVPA</sequence>
<comment type="caution">
    <text evidence="13">Lacks conserved residue(s) required for the propagation of feature annotation.</text>
</comment>
<feature type="binding site" evidence="13">
    <location>
        <begin position="301"/>
        <end position="303"/>
    </location>
    <ligand>
        <name>4-CDP-2-C-methyl-D-erythritol 2-phosphate</name>
        <dbReference type="ChEBI" id="CHEBI:57919"/>
    </ligand>
</feature>
<comment type="pathway">
    <text evidence="5 13">Isoprenoid biosynthesis; isopentenyl diphosphate biosynthesis via DXP pathway; isopentenyl diphosphate from 1-deoxy-D-xylulose 5-phosphate: step 2/6.</text>
</comment>
<dbReference type="GO" id="GO:0050518">
    <property type="term" value="F:2-C-methyl-D-erythritol 4-phosphate cytidylyltransferase activity"/>
    <property type="evidence" value="ECO:0007669"/>
    <property type="project" value="UniProtKB-EC"/>
</dbReference>
<feature type="site" description="Positions MEP for the nucleophilic attack" evidence="13">
    <location>
        <position position="162"/>
    </location>
</feature>
<feature type="binding site" evidence="13">
    <location>
        <begin position="279"/>
        <end position="280"/>
    </location>
    <ligand>
        <name>4-CDP-2-C-methyl-D-erythritol 2-phosphate</name>
        <dbReference type="ChEBI" id="CHEBI:57919"/>
    </ligand>
</feature>
<dbReference type="Proteomes" id="UP001256673">
    <property type="component" value="Unassembled WGS sequence"/>
</dbReference>
<feature type="binding site" evidence="13">
    <location>
        <position position="382"/>
    </location>
    <ligand>
        <name>4-CDP-2-C-methyl-D-erythritol 2-phosphate</name>
        <dbReference type="ChEBI" id="CHEBI:57919"/>
    </ligand>
</feature>
<feature type="binding site" evidence="13">
    <location>
        <position position="385"/>
    </location>
    <ligand>
        <name>4-CDP-2-C-methyl-D-erythritol 2-phosphate</name>
        <dbReference type="ChEBI" id="CHEBI:57919"/>
    </ligand>
</feature>
<feature type="binding site" evidence="13">
    <location>
        <position position="255"/>
    </location>
    <ligand>
        <name>a divalent metal cation</name>
        <dbReference type="ChEBI" id="CHEBI:60240"/>
    </ligand>
</feature>
<dbReference type="EC" id="4.6.1.12" evidence="13"/>
<feature type="site" description="Positions MEP for the nucleophilic attack" evidence="13">
    <location>
        <position position="215"/>
    </location>
</feature>
<dbReference type="InterPro" id="IPR003526">
    <property type="entry name" value="MECDP_synthase"/>
</dbReference>
<dbReference type="InterPro" id="IPR036571">
    <property type="entry name" value="MECDP_synthase_sf"/>
</dbReference>
<feature type="site" description="Transition state stabilizer" evidence="13">
    <location>
        <position position="28"/>
    </location>
</feature>
<dbReference type="InterPro" id="IPR020555">
    <property type="entry name" value="MECDP_synthase_CS"/>
</dbReference>
<dbReference type="EMBL" id="JAWDIU010000006">
    <property type="protein sequence ID" value="MDU0328208.1"/>
    <property type="molecule type" value="Genomic_DNA"/>
</dbReference>
<dbReference type="HAMAP" id="MF_01520">
    <property type="entry name" value="IspDF"/>
    <property type="match status" value="1"/>
</dbReference>
<feature type="domain" description="2-C-methyl-D-erythritol 2,4-cyclodiphosphate synthase" evidence="14">
    <location>
        <begin position="247"/>
        <end position="397"/>
    </location>
</feature>
<dbReference type="SUPFAM" id="SSF53448">
    <property type="entry name" value="Nucleotide-diphospho-sugar transferases"/>
    <property type="match status" value="1"/>
</dbReference>